<protein>
    <submittedName>
        <fullName evidence="1">Uncharacterized protein</fullName>
    </submittedName>
</protein>
<evidence type="ECO:0000313" key="2">
    <source>
        <dbReference type="Proteomes" id="UP000887013"/>
    </source>
</evidence>
<proteinExistence type="predicted"/>
<name>A0A8X6NMD4_NEPPI</name>
<comment type="caution">
    <text evidence="1">The sequence shown here is derived from an EMBL/GenBank/DDBJ whole genome shotgun (WGS) entry which is preliminary data.</text>
</comment>
<reference evidence="1" key="1">
    <citation type="submission" date="2020-08" db="EMBL/GenBank/DDBJ databases">
        <title>Multicomponent nature underlies the extraordinary mechanical properties of spider dragline silk.</title>
        <authorList>
            <person name="Kono N."/>
            <person name="Nakamura H."/>
            <person name="Mori M."/>
            <person name="Yoshida Y."/>
            <person name="Ohtoshi R."/>
            <person name="Malay A.D."/>
            <person name="Moran D.A.P."/>
            <person name="Tomita M."/>
            <person name="Numata K."/>
            <person name="Arakawa K."/>
        </authorList>
    </citation>
    <scope>NUCLEOTIDE SEQUENCE</scope>
</reference>
<evidence type="ECO:0000313" key="1">
    <source>
        <dbReference type="EMBL" id="GFT21243.1"/>
    </source>
</evidence>
<organism evidence="1 2">
    <name type="scientific">Nephila pilipes</name>
    <name type="common">Giant wood spider</name>
    <name type="synonym">Nephila maculata</name>
    <dbReference type="NCBI Taxonomy" id="299642"/>
    <lineage>
        <taxon>Eukaryota</taxon>
        <taxon>Metazoa</taxon>
        <taxon>Ecdysozoa</taxon>
        <taxon>Arthropoda</taxon>
        <taxon>Chelicerata</taxon>
        <taxon>Arachnida</taxon>
        <taxon>Araneae</taxon>
        <taxon>Araneomorphae</taxon>
        <taxon>Entelegynae</taxon>
        <taxon>Araneoidea</taxon>
        <taxon>Nephilidae</taxon>
        <taxon>Nephila</taxon>
    </lineage>
</organism>
<dbReference type="AlphaFoldDB" id="A0A8X6NMD4"/>
<accession>A0A8X6NMD4</accession>
<gene>
    <name evidence="1" type="ORF">NPIL_530911</name>
</gene>
<feature type="non-terminal residue" evidence="1">
    <location>
        <position position="35"/>
    </location>
</feature>
<keyword evidence="2" id="KW-1185">Reference proteome</keyword>
<sequence length="35" mass="4153">MDDESRNEQFIIRAAAWLLFFGNKEKVSEARVFSF</sequence>
<dbReference type="Proteomes" id="UP000887013">
    <property type="component" value="Unassembled WGS sequence"/>
</dbReference>
<dbReference type="EMBL" id="BMAW01105834">
    <property type="protein sequence ID" value="GFT21243.1"/>
    <property type="molecule type" value="Genomic_DNA"/>
</dbReference>